<protein>
    <recommendedName>
        <fullName evidence="12">HAMP domain-containing protein</fullName>
    </recommendedName>
</protein>
<keyword evidence="4 8" id="KW-0812">Transmembrane</keyword>
<feature type="region of interest" description="Disordered" evidence="7">
    <location>
        <begin position="629"/>
        <end position="651"/>
    </location>
</feature>
<dbReference type="GO" id="GO:0004016">
    <property type="term" value="F:adenylate cyclase activity"/>
    <property type="evidence" value="ECO:0007669"/>
    <property type="project" value="UniProtKB-ARBA"/>
</dbReference>
<keyword evidence="5 8" id="KW-1133">Transmembrane helix</keyword>
<dbReference type="CDD" id="cd18774">
    <property type="entry name" value="PDC2_HK_sensor"/>
    <property type="match status" value="1"/>
</dbReference>
<dbReference type="Proteomes" id="UP000011701">
    <property type="component" value="Chromosome"/>
</dbReference>
<evidence type="ECO:0000256" key="1">
    <source>
        <dbReference type="ARBA" id="ARBA00004196"/>
    </source>
</evidence>
<name>A0A0F6MSR9_TREDN</name>
<dbReference type="PATRIC" id="fig|999434.4.peg.389"/>
<dbReference type="FunFam" id="3.30.70.1230:FF:000016">
    <property type="entry name" value="Adenylate/guanylate cyclase domain-containing protein"/>
    <property type="match status" value="1"/>
</dbReference>
<evidence type="ECO:0000256" key="5">
    <source>
        <dbReference type="ARBA" id="ARBA00022989"/>
    </source>
</evidence>
<dbReference type="EMBL" id="AGDY01000003">
    <property type="protein sequence ID" value="EMB24288.1"/>
    <property type="molecule type" value="Genomic_DNA"/>
</dbReference>
<evidence type="ECO:0000256" key="7">
    <source>
        <dbReference type="SAM" id="MobiDB-lite"/>
    </source>
</evidence>
<dbReference type="PANTHER" id="PTHR43081:SF1">
    <property type="entry name" value="ADENYLATE CYCLASE, TERMINAL-DIFFERENTIATION SPECIFIC"/>
    <property type="match status" value="1"/>
</dbReference>
<feature type="domain" description="Guanylate cyclase" evidence="9">
    <location>
        <begin position="416"/>
        <end position="551"/>
    </location>
</feature>
<gene>
    <name evidence="11" type="ORF">HMPREF9723_00367</name>
</gene>
<evidence type="ECO:0000313" key="11">
    <source>
        <dbReference type="EMBL" id="EMB24288.1"/>
    </source>
</evidence>
<evidence type="ECO:0000256" key="6">
    <source>
        <dbReference type="ARBA" id="ARBA00023136"/>
    </source>
</evidence>
<dbReference type="SMART" id="SM00044">
    <property type="entry name" value="CYCc"/>
    <property type="match status" value="1"/>
</dbReference>
<reference evidence="11" key="1">
    <citation type="submission" date="2012-01" db="EMBL/GenBank/DDBJ databases">
        <title>The Genome Sequence of Treponema denticola OTK.</title>
        <authorList>
            <consortium name="The Broad Institute Genome Sequencing Platform"/>
            <person name="Earl A."/>
            <person name="Ward D."/>
            <person name="Feldgarden M."/>
            <person name="Gevers D."/>
            <person name="Blanton J.M."/>
            <person name="Fenno C.J."/>
            <person name="Baranova O.V."/>
            <person name="Mathney J."/>
            <person name="Dewhirst F.E."/>
            <person name="Izard J."/>
            <person name="Young S.K."/>
            <person name="Zeng Q."/>
            <person name="Gargeya S."/>
            <person name="Fitzgerald M."/>
            <person name="Haas B."/>
            <person name="Abouelleil A."/>
            <person name="Alvarado L."/>
            <person name="Arachchi H.M."/>
            <person name="Berlin A."/>
            <person name="Chapman S.B."/>
            <person name="Gearin G."/>
            <person name="Goldberg J."/>
            <person name="Griggs A."/>
            <person name="Gujja S."/>
            <person name="Hansen M."/>
            <person name="Heiman D."/>
            <person name="Howarth C."/>
            <person name="Larimer J."/>
            <person name="Lui A."/>
            <person name="MacDonald P.J.P."/>
            <person name="McCowen C."/>
            <person name="Montmayeur A."/>
            <person name="Murphy C."/>
            <person name="Neiman D."/>
            <person name="Pearson M."/>
            <person name="Priest M."/>
            <person name="Roberts A."/>
            <person name="Saif S."/>
            <person name="Shea T."/>
            <person name="Sisk P."/>
            <person name="Stolte C."/>
            <person name="Sykes S."/>
            <person name="Wortman J."/>
            <person name="Nusbaum C."/>
            <person name="Birren B."/>
        </authorList>
    </citation>
    <scope>NUCLEOTIDE SEQUENCE [LARGE SCALE GENOMIC DNA]</scope>
    <source>
        <strain evidence="11">OTK</strain>
    </source>
</reference>
<dbReference type="Pfam" id="PF00211">
    <property type="entry name" value="Guanylate_cyc"/>
    <property type="match status" value="1"/>
</dbReference>
<feature type="transmembrane region" description="Helical" evidence="8">
    <location>
        <begin position="34"/>
        <end position="57"/>
    </location>
</feature>
<organism evidence="11">
    <name type="scientific">Treponema denticola OTK</name>
    <dbReference type="NCBI Taxonomy" id="999434"/>
    <lineage>
        <taxon>Bacteria</taxon>
        <taxon>Pseudomonadati</taxon>
        <taxon>Spirochaetota</taxon>
        <taxon>Spirochaetia</taxon>
        <taxon>Spirochaetales</taxon>
        <taxon>Treponemataceae</taxon>
        <taxon>Treponema</taxon>
    </lineage>
</organism>
<keyword evidence="3" id="KW-1003">Cell membrane</keyword>
<evidence type="ECO:0000256" key="4">
    <source>
        <dbReference type="ARBA" id="ARBA00022692"/>
    </source>
</evidence>
<evidence type="ECO:0000259" key="9">
    <source>
        <dbReference type="PROSITE" id="PS50125"/>
    </source>
</evidence>
<dbReference type="GO" id="GO:0035556">
    <property type="term" value="P:intracellular signal transduction"/>
    <property type="evidence" value="ECO:0007669"/>
    <property type="project" value="InterPro"/>
</dbReference>
<dbReference type="HOGENOM" id="CLU_016487_0_0_12"/>
<dbReference type="Gene3D" id="3.30.450.20">
    <property type="entry name" value="PAS domain"/>
    <property type="match status" value="1"/>
</dbReference>
<feature type="compositionally biased region" description="Basic and acidic residues" evidence="7">
    <location>
        <begin position="632"/>
        <end position="644"/>
    </location>
</feature>
<dbReference type="CDD" id="cd06225">
    <property type="entry name" value="HAMP"/>
    <property type="match status" value="1"/>
</dbReference>
<dbReference type="SMART" id="SM00304">
    <property type="entry name" value="HAMP"/>
    <property type="match status" value="1"/>
</dbReference>
<dbReference type="Gene3D" id="3.30.70.1230">
    <property type="entry name" value="Nucleotide cyclase"/>
    <property type="match status" value="1"/>
</dbReference>
<dbReference type="InterPro" id="IPR029787">
    <property type="entry name" value="Nucleotide_cyclase"/>
</dbReference>
<keyword evidence="6 8" id="KW-0472">Membrane</keyword>
<comment type="caution">
    <text evidence="11">The sequence shown here is derived from an EMBL/GenBank/DDBJ whole genome shotgun (WGS) entry which is preliminary data.</text>
</comment>
<dbReference type="PROSITE" id="PS50885">
    <property type="entry name" value="HAMP"/>
    <property type="match status" value="1"/>
</dbReference>
<dbReference type="SUPFAM" id="SSF55073">
    <property type="entry name" value="Nucleotide cyclase"/>
    <property type="match status" value="1"/>
</dbReference>
<dbReference type="AlphaFoldDB" id="A0A0F6MSR9"/>
<dbReference type="GO" id="GO:0030313">
    <property type="term" value="C:cell envelope"/>
    <property type="evidence" value="ECO:0007669"/>
    <property type="project" value="UniProtKB-SubCell"/>
</dbReference>
<dbReference type="Gene3D" id="1.10.8.500">
    <property type="entry name" value="HAMP domain in histidine kinase"/>
    <property type="match status" value="1"/>
</dbReference>
<dbReference type="GO" id="GO:0006171">
    <property type="term" value="P:cAMP biosynthetic process"/>
    <property type="evidence" value="ECO:0007669"/>
    <property type="project" value="TreeGrafter"/>
</dbReference>
<dbReference type="GO" id="GO:0016020">
    <property type="term" value="C:membrane"/>
    <property type="evidence" value="ECO:0007669"/>
    <property type="project" value="InterPro"/>
</dbReference>
<evidence type="ECO:0000259" key="10">
    <source>
        <dbReference type="PROSITE" id="PS50885"/>
    </source>
</evidence>
<evidence type="ECO:0000256" key="3">
    <source>
        <dbReference type="ARBA" id="ARBA00022475"/>
    </source>
</evidence>
<dbReference type="PANTHER" id="PTHR43081">
    <property type="entry name" value="ADENYLATE CYCLASE, TERMINAL-DIFFERENTIATION SPECIFIC-RELATED"/>
    <property type="match status" value="1"/>
</dbReference>
<evidence type="ECO:0000256" key="8">
    <source>
        <dbReference type="SAM" id="Phobius"/>
    </source>
</evidence>
<dbReference type="Pfam" id="PF00672">
    <property type="entry name" value="HAMP"/>
    <property type="match status" value="1"/>
</dbReference>
<comment type="similarity">
    <text evidence="2">Belongs to the adenylyl cyclase class-3 family.</text>
</comment>
<feature type="transmembrane region" description="Helical" evidence="8">
    <location>
        <begin position="313"/>
        <end position="331"/>
    </location>
</feature>
<dbReference type="CDD" id="cd07302">
    <property type="entry name" value="CHD"/>
    <property type="match status" value="1"/>
</dbReference>
<evidence type="ECO:0000256" key="2">
    <source>
        <dbReference type="ARBA" id="ARBA00005381"/>
    </source>
</evidence>
<dbReference type="InterPro" id="IPR050697">
    <property type="entry name" value="Adenylyl/Guanylyl_Cyclase_3/4"/>
</dbReference>
<dbReference type="PROSITE" id="PS50125">
    <property type="entry name" value="GUANYLATE_CYCLASE_2"/>
    <property type="match status" value="1"/>
</dbReference>
<sequence>MYLTIIVMLIFFGEIMLKNEGVNEKVKFSIGAKLITIISILVVFSLGTITGLVTWFVGEDIQTMSEESNRTVNFQAGAAAEKELLSIKANAFLFLDVLNSTETGSGIAKQTADFYFERNPQVAAVLVTDARMNKRIYRKLVSTNFFLSRELDYSAIDEFIENEMDTAIQAEKGIEQVINASPFFGESILVLFYPYREKGLDQGLVIFFSAETLSENIGTGKLQTTYLVNNLGDILIHPDFELTKNGINISDSKLFIEMREKGDMNRQILFTDKEGKKQFGAYRKLSIADLAVLTTAEADKVLEPVVRSTFKNVTLGVAVLALAILFIWFFSKSISSPVKALASAAGEIEQGNYELDLKAKTKDEIGLLTNSFVRMGKGLAERERLKDSFGRFINKEIAELAMKGELALGGETKETTIFFSDIRSFTAISEKLEPNEVVEFLNEYMTQMVECVNDTHGVVDKFIGDAVMAVWGAPTSAGNPREDALNCIRAALRMRAALIIFNQGRGGDKKPIIRIGCGINSGPVVAGQIGSKKRMEYTVIGDAVNLASRTEALNKPLGTDILITENTYRLVKDKVLVEEMPSVTVKGKSAPLRMFAVINMPEETGIPGAGEKGPKTLAQIRAKLGIPTPDLNKVDVNEDEKKYDIQAQNKQ</sequence>
<evidence type="ECO:0008006" key="12">
    <source>
        <dbReference type="Google" id="ProtNLM"/>
    </source>
</evidence>
<feature type="domain" description="HAMP" evidence="10">
    <location>
        <begin position="332"/>
        <end position="384"/>
    </location>
</feature>
<dbReference type="InterPro" id="IPR001054">
    <property type="entry name" value="A/G_cyclase"/>
</dbReference>
<dbReference type="InterPro" id="IPR003660">
    <property type="entry name" value="HAMP_dom"/>
</dbReference>
<accession>A0A0F6MSR9</accession>
<dbReference type="SUPFAM" id="SSF158472">
    <property type="entry name" value="HAMP domain-like"/>
    <property type="match status" value="1"/>
</dbReference>
<proteinExistence type="inferred from homology"/>
<comment type="subcellular location">
    <subcellularLocation>
        <location evidence="1">Cell envelope</location>
    </subcellularLocation>
</comment>